<dbReference type="InterPro" id="IPR023846">
    <property type="entry name" value="CHP04042_MSMEG0570"/>
</dbReference>
<comment type="caution">
    <text evidence="1">The sequence shown here is derived from an EMBL/GenBank/DDBJ whole genome shotgun (WGS) entry which is preliminary data.</text>
</comment>
<gene>
    <name evidence="1" type="ORF">ACFQ4C_25950</name>
</gene>
<keyword evidence="2" id="KW-1185">Reference proteome</keyword>
<accession>A0ABW3QLN9</accession>
<dbReference type="EMBL" id="JBHTLP010000022">
    <property type="protein sequence ID" value="MFD1144598.1"/>
    <property type="molecule type" value="Genomic_DNA"/>
</dbReference>
<protein>
    <submittedName>
        <fullName evidence="1">MSMEG_0570 family nitrogen starvation response protein</fullName>
    </submittedName>
</protein>
<proteinExistence type="predicted"/>
<name>A0ABW3QLN9_9BACT</name>
<dbReference type="Proteomes" id="UP001597116">
    <property type="component" value="Unassembled WGS sequence"/>
</dbReference>
<dbReference type="NCBIfam" id="TIGR04042">
    <property type="entry name" value="MSMEG_0570_fam"/>
    <property type="match status" value="1"/>
</dbReference>
<evidence type="ECO:0000313" key="2">
    <source>
        <dbReference type="Proteomes" id="UP001597116"/>
    </source>
</evidence>
<dbReference type="RefSeq" id="WP_379885240.1">
    <property type="nucleotide sequence ID" value="NZ_JBHTLP010000022.1"/>
</dbReference>
<reference evidence="2" key="1">
    <citation type="journal article" date="2019" name="Int. J. Syst. Evol. Microbiol.">
        <title>The Global Catalogue of Microorganisms (GCM) 10K type strain sequencing project: providing services to taxonomists for standard genome sequencing and annotation.</title>
        <authorList>
            <consortium name="The Broad Institute Genomics Platform"/>
            <consortium name="The Broad Institute Genome Sequencing Center for Infectious Disease"/>
            <person name="Wu L."/>
            <person name="Ma J."/>
        </authorList>
    </citation>
    <scope>NUCLEOTIDE SEQUENCE [LARGE SCALE GENOMIC DNA]</scope>
    <source>
        <strain evidence="2">CCUG 55608</strain>
    </source>
</reference>
<evidence type="ECO:0000313" key="1">
    <source>
        <dbReference type="EMBL" id="MFD1144598.1"/>
    </source>
</evidence>
<sequence length="91" mass="10371">MPEVHVTIEWPDQQRDTIYSPSTVLLQYLKPGDSFSIRDFEERISKALQVASQRVYERYGFECTSAMGELARLKAQIAAIDDKTSCIKVLS</sequence>
<organism evidence="1 2">
    <name type="scientific">Larkinella insperata</name>
    <dbReference type="NCBI Taxonomy" id="332158"/>
    <lineage>
        <taxon>Bacteria</taxon>
        <taxon>Pseudomonadati</taxon>
        <taxon>Bacteroidota</taxon>
        <taxon>Cytophagia</taxon>
        <taxon>Cytophagales</taxon>
        <taxon>Spirosomataceae</taxon>
        <taxon>Larkinella</taxon>
    </lineage>
</organism>